<dbReference type="Proteomes" id="UP000271098">
    <property type="component" value="Unassembled WGS sequence"/>
</dbReference>
<dbReference type="EMBL" id="UYRT01100939">
    <property type="protein sequence ID" value="VDN42754.1"/>
    <property type="molecule type" value="Genomic_DNA"/>
</dbReference>
<feature type="domain" description="Dipeptidylpeptidase IV N-terminal" evidence="1">
    <location>
        <begin position="4"/>
        <end position="66"/>
    </location>
</feature>
<dbReference type="AlphaFoldDB" id="A0A183ETT0"/>
<dbReference type="InterPro" id="IPR002469">
    <property type="entry name" value="Peptidase_S9B_N"/>
</dbReference>
<dbReference type="SUPFAM" id="SSF82171">
    <property type="entry name" value="DPP6 N-terminal domain-like"/>
    <property type="match status" value="1"/>
</dbReference>
<dbReference type="Gene3D" id="2.140.10.30">
    <property type="entry name" value="Dipeptidylpeptidase IV, N-terminal domain"/>
    <property type="match status" value="1"/>
</dbReference>
<dbReference type="OrthoDB" id="16520at2759"/>
<accession>A0A183ETT0</accession>
<sequence length="84" mass="9213">MKRYFMAASPLPSQRHLYATSHHAAKIDSPAKCVTCGVAPECTFQDVMFSRDADQYILSCRGPGVPRAFLSSISSNNSLSNFLL</sequence>
<dbReference type="Pfam" id="PF00930">
    <property type="entry name" value="DPPIV_N"/>
    <property type="match status" value="1"/>
</dbReference>
<evidence type="ECO:0000313" key="3">
    <source>
        <dbReference type="Proteomes" id="UP000271098"/>
    </source>
</evidence>
<dbReference type="WBParaSite" id="GPUH_0002440101-mRNA-1">
    <property type="protein sequence ID" value="GPUH_0002440101-mRNA-1"/>
    <property type="gene ID" value="GPUH_0002440101"/>
</dbReference>
<organism evidence="4">
    <name type="scientific">Gongylonema pulchrum</name>
    <dbReference type="NCBI Taxonomy" id="637853"/>
    <lineage>
        <taxon>Eukaryota</taxon>
        <taxon>Metazoa</taxon>
        <taxon>Ecdysozoa</taxon>
        <taxon>Nematoda</taxon>
        <taxon>Chromadorea</taxon>
        <taxon>Rhabditida</taxon>
        <taxon>Spirurina</taxon>
        <taxon>Spiruromorpha</taxon>
        <taxon>Spiruroidea</taxon>
        <taxon>Gongylonematidae</taxon>
        <taxon>Gongylonema</taxon>
    </lineage>
</organism>
<evidence type="ECO:0000313" key="2">
    <source>
        <dbReference type="EMBL" id="VDN42754.1"/>
    </source>
</evidence>
<reference evidence="4" key="1">
    <citation type="submission" date="2016-06" db="UniProtKB">
        <authorList>
            <consortium name="WormBaseParasite"/>
        </authorList>
    </citation>
    <scope>IDENTIFICATION</scope>
</reference>
<proteinExistence type="predicted"/>
<protein>
    <submittedName>
        <fullName evidence="4">DPPIV_N domain-containing protein</fullName>
    </submittedName>
</protein>
<keyword evidence="3" id="KW-1185">Reference proteome</keyword>
<evidence type="ECO:0000259" key="1">
    <source>
        <dbReference type="Pfam" id="PF00930"/>
    </source>
</evidence>
<evidence type="ECO:0000313" key="4">
    <source>
        <dbReference type="WBParaSite" id="GPUH_0002440101-mRNA-1"/>
    </source>
</evidence>
<gene>
    <name evidence="2" type="ORF">GPUH_LOCUS24373</name>
</gene>
<dbReference type="GO" id="GO:0006508">
    <property type="term" value="P:proteolysis"/>
    <property type="evidence" value="ECO:0007669"/>
    <property type="project" value="InterPro"/>
</dbReference>
<name>A0A183ETT0_9BILA</name>
<reference evidence="2 3" key="2">
    <citation type="submission" date="2018-11" db="EMBL/GenBank/DDBJ databases">
        <authorList>
            <consortium name="Pathogen Informatics"/>
        </authorList>
    </citation>
    <scope>NUCLEOTIDE SEQUENCE [LARGE SCALE GENOMIC DNA]</scope>
</reference>